<dbReference type="PROSITE" id="PS51318">
    <property type="entry name" value="TAT"/>
    <property type="match status" value="1"/>
</dbReference>
<sequence length="295" mass="33699">MQNRRDFLRQASIMLAGGLVVPQFLSSCVNKSVANESAKNVGLQLYSLREMVKESGIRSVLETASKIGYKNLETAGYDNGKIYGLAPAEFKKMVEDLGMKCTSAHLGQEYTKEKETEVMAWWDRAIEAHNELGVKYMIQPWMPVNDQTTLDDLKMYCDYFNTVGFKTAAASIGFGYHNHSFEFRKINDQLIYDFLLDNVSPNHVFFELDVYWCKEAGSDPVAYLKARPSQFKALHIKDDKEIGASGKMDFKPIFDQMYANNIKDWYVEIEQYTNNDPVGSCQQSYDFLNAADYVK</sequence>
<dbReference type="PANTHER" id="PTHR12110:SF41">
    <property type="entry name" value="INOSOSE DEHYDRATASE"/>
    <property type="match status" value="1"/>
</dbReference>
<dbReference type="InterPro" id="IPR013022">
    <property type="entry name" value="Xyl_isomerase-like_TIM-brl"/>
</dbReference>
<gene>
    <name evidence="2" type="ORF">SAMN05444001_11383</name>
</gene>
<dbReference type="Proteomes" id="UP000236725">
    <property type="component" value="Unassembled WGS sequence"/>
</dbReference>
<dbReference type="AlphaFoldDB" id="A0A8G2F4V8"/>
<keyword evidence="2" id="KW-0413">Isomerase</keyword>
<proteinExistence type="predicted"/>
<accession>A0A8G2F4V8</accession>
<dbReference type="Pfam" id="PF01261">
    <property type="entry name" value="AP_endonuc_2"/>
    <property type="match status" value="1"/>
</dbReference>
<dbReference type="InterPro" id="IPR050312">
    <property type="entry name" value="IolE/XylAMocC-like"/>
</dbReference>
<dbReference type="RefSeq" id="WP_103983821.1">
    <property type="nucleotide sequence ID" value="NZ_FNVS01000013.1"/>
</dbReference>
<dbReference type="InterPro" id="IPR006311">
    <property type="entry name" value="TAT_signal"/>
</dbReference>
<dbReference type="PANTHER" id="PTHR12110">
    <property type="entry name" value="HYDROXYPYRUVATE ISOMERASE"/>
    <property type="match status" value="1"/>
</dbReference>
<dbReference type="GO" id="GO:0016853">
    <property type="term" value="F:isomerase activity"/>
    <property type="evidence" value="ECO:0007669"/>
    <property type="project" value="UniProtKB-KW"/>
</dbReference>
<organism evidence="2 3">
    <name type="scientific">Parabacteroides chinchillae</name>
    <dbReference type="NCBI Taxonomy" id="871327"/>
    <lineage>
        <taxon>Bacteria</taxon>
        <taxon>Pseudomonadati</taxon>
        <taxon>Bacteroidota</taxon>
        <taxon>Bacteroidia</taxon>
        <taxon>Bacteroidales</taxon>
        <taxon>Tannerellaceae</taxon>
        <taxon>Parabacteroides</taxon>
    </lineage>
</organism>
<evidence type="ECO:0000313" key="3">
    <source>
        <dbReference type="Proteomes" id="UP000236725"/>
    </source>
</evidence>
<evidence type="ECO:0000313" key="2">
    <source>
        <dbReference type="EMBL" id="SEG05748.1"/>
    </source>
</evidence>
<dbReference type="EMBL" id="FNVS01000013">
    <property type="protein sequence ID" value="SEG05748.1"/>
    <property type="molecule type" value="Genomic_DNA"/>
</dbReference>
<dbReference type="Gene3D" id="3.20.20.150">
    <property type="entry name" value="Divalent-metal-dependent TIM barrel enzymes"/>
    <property type="match status" value="1"/>
</dbReference>
<name>A0A8G2F4V8_9BACT</name>
<dbReference type="InterPro" id="IPR036237">
    <property type="entry name" value="Xyl_isomerase-like_sf"/>
</dbReference>
<comment type="caution">
    <text evidence="2">The sequence shown here is derived from an EMBL/GenBank/DDBJ whole genome shotgun (WGS) entry which is preliminary data.</text>
</comment>
<keyword evidence="3" id="KW-1185">Reference proteome</keyword>
<feature type="domain" description="Xylose isomerase-like TIM barrel" evidence="1">
    <location>
        <begin position="62"/>
        <end position="289"/>
    </location>
</feature>
<dbReference type="SUPFAM" id="SSF51658">
    <property type="entry name" value="Xylose isomerase-like"/>
    <property type="match status" value="1"/>
</dbReference>
<protein>
    <submittedName>
        <fullName evidence="2">Sugar phosphate isomerase/epimerase</fullName>
    </submittedName>
</protein>
<evidence type="ECO:0000259" key="1">
    <source>
        <dbReference type="Pfam" id="PF01261"/>
    </source>
</evidence>
<reference evidence="2 3" key="1">
    <citation type="submission" date="2016-10" db="EMBL/GenBank/DDBJ databases">
        <authorList>
            <person name="Varghese N."/>
            <person name="Submissions S."/>
        </authorList>
    </citation>
    <scope>NUCLEOTIDE SEQUENCE [LARGE SCALE GENOMIC DNA]</scope>
    <source>
        <strain evidence="2 3">DSM 29073</strain>
    </source>
</reference>
<dbReference type="PROSITE" id="PS51257">
    <property type="entry name" value="PROKAR_LIPOPROTEIN"/>
    <property type="match status" value="1"/>
</dbReference>